<keyword evidence="4" id="KW-1185">Reference proteome</keyword>
<dbReference type="InterPro" id="IPR001296">
    <property type="entry name" value="Glyco_trans_1"/>
</dbReference>
<dbReference type="KEGG" id="paun:MJA45_06605"/>
<dbReference type="Gene3D" id="3.40.50.2000">
    <property type="entry name" value="Glycogen Phosphorylase B"/>
    <property type="match status" value="2"/>
</dbReference>
<dbReference type="RefSeq" id="WP_315606475.1">
    <property type="nucleotide sequence ID" value="NZ_CP130318.1"/>
</dbReference>
<name>A0AA96LF32_9BACL</name>
<dbReference type="AlphaFoldDB" id="A0AA96LF32"/>
<feature type="domain" description="Glycosyltransferase subfamily 4-like N-terminal" evidence="2">
    <location>
        <begin position="24"/>
        <end position="174"/>
    </location>
</feature>
<dbReference type="Pfam" id="PF13439">
    <property type="entry name" value="Glyco_transf_4"/>
    <property type="match status" value="1"/>
</dbReference>
<dbReference type="InterPro" id="IPR028098">
    <property type="entry name" value="Glyco_trans_4-like_N"/>
</dbReference>
<dbReference type="PANTHER" id="PTHR12526">
    <property type="entry name" value="GLYCOSYLTRANSFERASE"/>
    <property type="match status" value="1"/>
</dbReference>
<sequence>MRRKVLFCATVDYHFEAFHLPYLQWFRQQGWEVHVAASGSRELPYVDRKFELPVQRSPFRRENLQAYSMLKTIIEENGYDLIHGHTPMGGVLARLAARRERKKGTRVLYTAHGFHFCKGAPLLNWLVYFPIEKFLSSYTDCLITINEEDYAFARRRLHAGRLERVHGVGVDTERFRPLNEEKRIEARKPFGFRPEEFLLFYAAEFNGNKNQELLIRAMVALRKEAPQARLLLAGDGPMKEACQAAAIRLGVADRVDFLGHRKDIDVLLPLCDAAVASSRREGLPVNIMEAMACGLPVVASVNRGHSELVEDGLNGFLIPDENDQRFASRLLELIRSPELCRRMGEENTRRVQLYSLRQVKEELTGIYKRYSLEDKHEAEGKYSGAYL</sequence>
<accession>A0AA96LF32</accession>
<evidence type="ECO:0000313" key="4">
    <source>
        <dbReference type="Proteomes" id="UP001305702"/>
    </source>
</evidence>
<dbReference type="CDD" id="cd03808">
    <property type="entry name" value="GT4_CapM-like"/>
    <property type="match status" value="1"/>
</dbReference>
<gene>
    <name evidence="3" type="ORF">MJA45_06605</name>
</gene>
<dbReference type="GO" id="GO:0016757">
    <property type="term" value="F:glycosyltransferase activity"/>
    <property type="evidence" value="ECO:0007669"/>
    <property type="project" value="InterPro"/>
</dbReference>
<reference evidence="3 4" key="1">
    <citation type="submission" date="2022-02" db="EMBL/GenBank/DDBJ databases">
        <title>Paenibacillus sp. MBLB1776 Whole Genome Shotgun Sequencing.</title>
        <authorList>
            <person name="Hwang C.Y."/>
            <person name="Cho E.-S."/>
            <person name="Seo M.-J."/>
        </authorList>
    </citation>
    <scope>NUCLEOTIDE SEQUENCE [LARGE SCALE GENOMIC DNA]</scope>
    <source>
        <strain evidence="3 4">MBLB1776</strain>
    </source>
</reference>
<organism evidence="3 4">
    <name type="scientific">Paenibacillus aurantius</name>
    <dbReference type="NCBI Taxonomy" id="2918900"/>
    <lineage>
        <taxon>Bacteria</taxon>
        <taxon>Bacillati</taxon>
        <taxon>Bacillota</taxon>
        <taxon>Bacilli</taxon>
        <taxon>Bacillales</taxon>
        <taxon>Paenibacillaceae</taxon>
        <taxon>Paenibacillus</taxon>
    </lineage>
</organism>
<evidence type="ECO:0000313" key="3">
    <source>
        <dbReference type="EMBL" id="WNQ12697.1"/>
    </source>
</evidence>
<feature type="domain" description="Glycosyl transferase family 1" evidence="1">
    <location>
        <begin position="184"/>
        <end position="348"/>
    </location>
</feature>
<dbReference type="Proteomes" id="UP001305702">
    <property type="component" value="Chromosome"/>
</dbReference>
<evidence type="ECO:0000259" key="2">
    <source>
        <dbReference type="Pfam" id="PF13439"/>
    </source>
</evidence>
<dbReference type="SUPFAM" id="SSF53756">
    <property type="entry name" value="UDP-Glycosyltransferase/glycogen phosphorylase"/>
    <property type="match status" value="1"/>
</dbReference>
<dbReference type="Pfam" id="PF00534">
    <property type="entry name" value="Glycos_transf_1"/>
    <property type="match status" value="1"/>
</dbReference>
<evidence type="ECO:0000259" key="1">
    <source>
        <dbReference type="Pfam" id="PF00534"/>
    </source>
</evidence>
<dbReference type="EMBL" id="CP130318">
    <property type="protein sequence ID" value="WNQ12697.1"/>
    <property type="molecule type" value="Genomic_DNA"/>
</dbReference>
<protein>
    <submittedName>
        <fullName evidence="3">Glycosyltransferase family 4 protein</fullName>
    </submittedName>
</protein>
<proteinExistence type="predicted"/>
<dbReference type="PANTHER" id="PTHR12526:SF630">
    <property type="entry name" value="GLYCOSYLTRANSFERASE"/>
    <property type="match status" value="1"/>
</dbReference>